<dbReference type="HAMAP" id="MF_01152">
    <property type="entry name" value="DnaJ"/>
    <property type="match status" value="1"/>
</dbReference>
<dbReference type="CDD" id="cd10719">
    <property type="entry name" value="DnaJ_zf"/>
    <property type="match status" value="1"/>
</dbReference>
<dbReference type="CDD" id="cd10747">
    <property type="entry name" value="DnaJ_C"/>
    <property type="match status" value="1"/>
</dbReference>
<feature type="repeat" description="CXXCXGXG motif" evidence="8">
    <location>
        <begin position="164"/>
        <end position="171"/>
    </location>
</feature>
<feature type="repeat" description="CXXCXGXG motif" evidence="8">
    <location>
        <begin position="147"/>
        <end position="154"/>
    </location>
</feature>
<dbReference type="CDD" id="cd06257">
    <property type="entry name" value="DnaJ"/>
    <property type="match status" value="1"/>
</dbReference>
<evidence type="ECO:0000256" key="6">
    <source>
        <dbReference type="ARBA" id="ARBA00061004"/>
    </source>
</evidence>
<dbReference type="GO" id="GO:0051082">
    <property type="term" value="F:unfolded protein binding"/>
    <property type="evidence" value="ECO:0007669"/>
    <property type="project" value="UniProtKB-UniRule"/>
</dbReference>
<dbReference type="InterPro" id="IPR002939">
    <property type="entry name" value="DnaJ_C"/>
</dbReference>
<evidence type="ECO:0000256" key="1">
    <source>
        <dbReference type="ARBA" id="ARBA00022723"/>
    </source>
</evidence>
<feature type="repeat" description="CXXCXGXG motif" evidence="8">
    <location>
        <begin position="190"/>
        <end position="197"/>
    </location>
</feature>
<feature type="domain" description="CR-type" evidence="11">
    <location>
        <begin position="134"/>
        <end position="216"/>
    </location>
</feature>
<comment type="subunit">
    <text evidence="8">Homodimer.</text>
</comment>
<keyword evidence="3 8" id="KW-0863">Zinc-finger</keyword>
<dbReference type="GO" id="GO:0031072">
    <property type="term" value="F:heat shock protein binding"/>
    <property type="evidence" value="ECO:0007669"/>
    <property type="project" value="InterPro"/>
</dbReference>
<dbReference type="InterPro" id="IPR018253">
    <property type="entry name" value="DnaJ_domain_CS"/>
</dbReference>
<evidence type="ECO:0000256" key="4">
    <source>
        <dbReference type="ARBA" id="ARBA00022833"/>
    </source>
</evidence>
<evidence type="ECO:0000256" key="8">
    <source>
        <dbReference type="HAMAP-Rule" id="MF_01152"/>
    </source>
</evidence>
<comment type="similarity">
    <text evidence="6 8">Belongs to the DnaJ family.</text>
</comment>
<evidence type="ECO:0000259" key="10">
    <source>
        <dbReference type="PROSITE" id="PS50076"/>
    </source>
</evidence>
<dbReference type="InterPro" id="IPR012724">
    <property type="entry name" value="DnaJ"/>
</dbReference>
<feature type="domain" description="J" evidence="10">
    <location>
        <begin position="5"/>
        <end position="67"/>
    </location>
</feature>
<comment type="caution">
    <text evidence="12">The sequence shown here is derived from an EMBL/GenBank/DDBJ whole genome shotgun (WGS) entry which is preliminary data.</text>
</comment>
<evidence type="ECO:0000256" key="5">
    <source>
        <dbReference type="ARBA" id="ARBA00023186"/>
    </source>
</evidence>
<dbReference type="GO" id="GO:0005524">
    <property type="term" value="F:ATP binding"/>
    <property type="evidence" value="ECO:0007669"/>
    <property type="project" value="InterPro"/>
</dbReference>
<proteinExistence type="inferred from homology"/>
<feature type="binding site" evidence="8">
    <location>
        <position position="207"/>
    </location>
    <ligand>
        <name>Zn(2+)</name>
        <dbReference type="ChEBI" id="CHEBI:29105"/>
        <label>1</label>
    </ligand>
</feature>
<dbReference type="NCBIfam" id="TIGR02349">
    <property type="entry name" value="DnaJ_bact"/>
    <property type="match status" value="1"/>
</dbReference>
<dbReference type="Gene3D" id="2.10.230.10">
    <property type="entry name" value="Heat shock protein DnaJ, cysteine-rich domain"/>
    <property type="match status" value="1"/>
</dbReference>
<keyword evidence="2 8" id="KW-0677">Repeat</keyword>
<dbReference type="Gene3D" id="1.10.287.110">
    <property type="entry name" value="DnaJ domain"/>
    <property type="match status" value="1"/>
</dbReference>
<dbReference type="PROSITE" id="PS00636">
    <property type="entry name" value="DNAJ_1"/>
    <property type="match status" value="1"/>
</dbReference>
<dbReference type="Pfam" id="PF01556">
    <property type="entry name" value="DnaJ_C"/>
    <property type="match status" value="1"/>
</dbReference>
<feature type="binding site" evidence="8">
    <location>
        <position position="150"/>
    </location>
    <ligand>
        <name>Zn(2+)</name>
        <dbReference type="ChEBI" id="CHEBI:29105"/>
        <label>1</label>
    </ligand>
</feature>
<feature type="binding site" evidence="8">
    <location>
        <position position="167"/>
    </location>
    <ligand>
        <name>Zn(2+)</name>
        <dbReference type="ChEBI" id="CHEBI:29105"/>
        <label>2</label>
    </ligand>
</feature>
<dbReference type="InterPro" id="IPR008971">
    <property type="entry name" value="HSP40/DnaJ_pept-bd"/>
</dbReference>
<keyword evidence="4 8" id="KW-0862">Zinc</keyword>
<dbReference type="Proteomes" id="UP000229834">
    <property type="component" value="Unassembled WGS sequence"/>
</dbReference>
<dbReference type="Pfam" id="PF00226">
    <property type="entry name" value="DnaJ"/>
    <property type="match status" value="1"/>
</dbReference>
<dbReference type="PANTHER" id="PTHR43096">
    <property type="entry name" value="DNAJ HOMOLOG 1, MITOCHONDRIAL-RELATED"/>
    <property type="match status" value="1"/>
</dbReference>
<feature type="binding site" evidence="8">
    <location>
        <position position="190"/>
    </location>
    <ligand>
        <name>Zn(2+)</name>
        <dbReference type="ChEBI" id="CHEBI:29105"/>
        <label>2</label>
    </ligand>
</feature>
<dbReference type="GO" id="GO:0042026">
    <property type="term" value="P:protein refolding"/>
    <property type="evidence" value="ECO:0007669"/>
    <property type="project" value="TreeGrafter"/>
</dbReference>
<dbReference type="SUPFAM" id="SSF46565">
    <property type="entry name" value="Chaperone J-domain"/>
    <property type="match status" value="1"/>
</dbReference>
<feature type="repeat" description="CXXCXGXG motif" evidence="8">
    <location>
        <begin position="204"/>
        <end position="211"/>
    </location>
</feature>
<organism evidence="12 13">
    <name type="scientific">Candidatus Zambryskibacteria bacterium CG11_big_fil_rev_8_21_14_0_20_40_24</name>
    <dbReference type="NCBI Taxonomy" id="1975116"/>
    <lineage>
        <taxon>Bacteria</taxon>
        <taxon>Candidatus Zambryskiibacteriota</taxon>
    </lineage>
</organism>
<comment type="domain">
    <text evidence="8">The J domain is necessary and sufficient to stimulate DnaK ATPase activity. Zinc center 1 plays an important role in the autonomous, DnaK-independent chaperone activity of DnaJ. Zinc center 2 is essential for interaction with DnaK and for DnaJ activity.</text>
</comment>
<evidence type="ECO:0000256" key="9">
    <source>
        <dbReference type="PROSITE-ProRule" id="PRU00546"/>
    </source>
</evidence>
<dbReference type="InterPro" id="IPR001623">
    <property type="entry name" value="DnaJ_domain"/>
</dbReference>
<dbReference type="FunFam" id="2.60.260.20:FF:000013">
    <property type="entry name" value="DnaJ subfamily B member 11"/>
    <property type="match status" value="1"/>
</dbReference>
<keyword evidence="1 8" id="KW-0479">Metal-binding</keyword>
<sequence>MASKDFYSILGIEKTASKEEVKKAFRKLAHQHHPDKKEGNVDKFKEINEAYSVLSDDKKRAEYDAYGKTFGDTGGQQGWEGFQGFDFANAAGGFDFDLGDIFGDFFGGGGRGRTKRGHDISMDTELSFEESIFGVEREIMLNKTSVCQTCEGNGAKKGSATETCPTCNGKGQIREVKRSIIGSFSTIKTCPTCLGRGKVAKEKCESCGGAGVDKREQKIKVSIPPGIEDGEMIRLAGMGEAVSGGIPGDLYIKIHVRRHHLFHKEGNNLVMNLHIKLSDALLGSEYPLTTLDGEIKLKIPEGISFGEMLRIKGKGVPTGGSKRGDILVKITIDIPKKLSRDLKKVVEELKKGGI</sequence>
<dbReference type="PROSITE" id="PS50076">
    <property type="entry name" value="DNAJ_2"/>
    <property type="match status" value="1"/>
</dbReference>
<dbReference type="EMBL" id="PCVC01000049">
    <property type="protein sequence ID" value="PIQ66895.1"/>
    <property type="molecule type" value="Genomic_DNA"/>
</dbReference>
<dbReference type="Pfam" id="PF00684">
    <property type="entry name" value="DnaJ_CXXCXGXG"/>
    <property type="match status" value="1"/>
</dbReference>
<dbReference type="GO" id="GO:0008270">
    <property type="term" value="F:zinc ion binding"/>
    <property type="evidence" value="ECO:0007669"/>
    <property type="project" value="UniProtKB-UniRule"/>
</dbReference>
<keyword evidence="8" id="KW-0346">Stress response</keyword>
<comment type="function">
    <text evidence="8">Participates actively in the response to hyperosmotic and heat shock by preventing the aggregation of stress-denatured proteins and by disaggregating proteins, also in an autonomous, DnaK-independent fashion. Unfolded proteins bind initially to DnaJ; upon interaction with the DnaJ-bound protein, DnaK hydrolyzes its bound ATP, resulting in the formation of a stable complex. GrpE releases ADP from DnaK; ATP binding to DnaK triggers the release of the substrate protein, thus completing the reaction cycle. Several rounds of ATP-dependent interactions between DnaJ, DnaK and GrpE are required for fully efficient folding. Also involved, together with DnaK and GrpE, in the DNA replication of plasmids through activation of initiation proteins.</text>
</comment>
<dbReference type="SUPFAM" id="SSF57938">
    <property type="entry name" value="DnaJ/Hsp40 cysteine-rich domain"/>
    <property type="match status" value="1"/>
</dbReference>
<keyword evidence="5 8" id="KW-0143">Chaperone</keyword>
<dbReference type="SUPFAM" id="SSF49493">
    <property type="entry name" value="HSP40/DnaJ peptide-binding domain"/>
    <property type="match status" value="2"/>
</dbReference>
<evidence type="ECO:0000313" key="12">
    <source>
        <dbReference type="EMBL" id="PIQ66895.1"/>
    </source>
</evidence>
<name>A0A2H0K6N7_9BACT</name>
<comment type="subcellular location">
    <subcellularLocation>
        <location evidence="8">Cytoplasm</location>
    </subcellularLocation>
</comment>
<dbReference type="GO" id="GO:0006260">
    <property type="term" value="P:DNA replication"/>
    <property type="evidence" value="ECO:0007669"/>
    <property type="project" value="UniProtKB-KW"/>
</dbReference>
<dbReference type="SMART" id="SM00271">
    <property type="entry name" value="DnaJ"/>
    <property type="match status" value="1"/>
</dbReference>
<dbReference type="InterPro" id="IPR001305">
    <property type="entry name" value="HSP_DnaJ_Cys-rich_dom"/>
</dbReference>
<gene>
    <name evidence="8 12" type="primary">dnaJ</name>
    <name evidence="12" type="ORF">COV95_01630</name>
</gene>
<dbReference type="InterPro" id="IPR036869">
    <property type="entry name" value="J_dom_sf"/>
</dbReference>
<dbReference type="GO" id="GO:0005737">
    <property type="term" value="C:cytoplasm"/>
    <property type="evidence" value="ECO:0007669"/>
    <property type="project" value="UniProtKB-SubCell"/>
</dbReference>
<dbReference type="NCBIfam" id="NF008035">
    <property type="entry name" value="PRK10767.1"/>
    <property type="match status" value="1"/>
</dbReference>
<dbReference type="FunFam" id="2.10.230.10:FF:000002">
    <property type="entry name" value="Molecular chaperone DnaJ"/>
    <property type="match status" value="1"/>
</dbReference>
<dbReference type="PRINTS" id="PR00625">
    <property type="entry name" value="JDOMAIN"/>
</dbReference>
<evidence type="ECO:0000313" key="13">
    <source>
        <dbReference type="Proteomes" id="UP000229834"/>
    </source>
</evidence>
<dbReference type="PANTHER" id="PTHR43096:SF52">
    <property type="entry name" value="DNAJ HOMOLOG 1, MITOCHONDRIAL-RELATED"/>
    <property type="match status" value="1"/>
</dbReference>
<evidence type="ECO:0000256" key="3">
    <source>
        <dbReference type="ARBA" id="ARBA00022771"/>
    </source>
</evidence>
<feature type="binding site" evidence="8">
    <location>
        <position position="204"/>
    </location>
    <ligand>
        <name>Zn(2+)</name>
        <dbReference type="ChEBI" id="CHEBI:29105"/>
        <label>1</label>
    </ligand>
</feature>
<feature type="binding site" evidence="8">
    <location>
        <position position="147"/>
    </location>
    <ligand>
        <name>Zn(2+)</name>
        <dbReference type="ChEBI" id="CHEBI:29105"/>
        <label>1</label>
    </ligand>
</feature>
<dbReference type="AlphaFoldDB" id="A0A2H0K6N7"/>
<evidence type="ECO:0000256" key="2">
    <source>
        <dbReference type="ARBA" id="ARBA00022737"/>
    </source>
</evidence>
<feature type="zinc finger region" description="CR-type" evidence="9">
    <location>
        <begin position="134"/>
        <end position="216"/>
    </location>
</feature>
<evidence type="ECO:0000259" key="11">
    <source>
        <dbReference type="PROSITE" id="PS51188"/>
    </source>
</evidence>
<keyword evidence="8" id="KW-0235">DNA replication</keyword>
<keyword evidence="8" id="KW-0963">Cytoplasm</keyword>
<feature type="binding site" evidence="8">
    <location>
        <position position="193"/>
    </location>
    <ligand>
        <name>Zn(2+)</name>
        <dbReference type="ChEBI" id="CHEBI:29105"/>
        <label>2</label>
    </ligand>
</feature>
<accession>A0A2H0K6N7</accession>
<dbReference type="Gene3D" id="2.60.260.20">
    <property type="entry name" value="Urease metallochaperone UreE, N-terminal domain"/>
    <property type="match status" value="2"/>
</dbReference>
<dbReference type="InterPro" id="IPR036410">
    <property type="entry name" value="HSP_DnaJ_Cys-rich_dom_sf"/>
</dbReference>
<dbReference type="PROSITE" id="PS51188">
    <property type="entry name" value="ZF_CR"/>
    <property type="match status" value="1"/>
</dbReference>
<dbReference type="GO" id="GO:0009408">
    <property type="term" value="P:response to heat"/>
    <property type="evidence" value="ECO:0007669"/>
    <property type="project" value="InterPro"/>
</dbReference>
<feature type="binding site" evidence="8">
    <location>
        <position position="164"/>
    </location>
    <ligand>
        <name>Zn(2+)</name>
        <dbReference type="ChEBI" id="CHEBI:29105"/>
        <label>2</label>
    </ligand>
</feature>
<comment type="cofactor">
    <cofactor evidence="8">
        <name>Zn(2+)</name>
        <dbReference type="ChEBI" id="CHEBI:29105"/>
    </cofactor>
    <text evidence="8">Binds 2 Zn(2+) ions per monomer.</text>
</comment>
<protein>
    <recommendedName>
        <fullName evidence="7 8">Chaperone protein DnaJ</fullName>
    </recommendedName>
</protein>
<evidence type="ECO:0000256" key="7">
    <source>
        <dbReference type="ARBA" id="ARBA00067609"/>
    </source>
</evidence>
<reference evidence="12 13" key="1">
    <citation type="submission" date="2017-09" db="EMBL/GenBank/DDBJ databases">
        <title>Depth-based differentiation of microbial function through sediment-hosted aquifers and enrichment of novel symbionts in the deep terrestrial subsurface.</title>
        <authorList>
            <person name="Probst A.J."/>
            <person name="Ladd B."/>
            <person name="Jarett J.K."/>
            <person name="Geller-Mcgrath D.E."/>
            <person name="Sieber C.M."/>
            <person name="Emerson J.B."/>
            <person name="Anantharaman K."/>
            <person name="Thomas B.C."/>
            <person name="Malmstrom R."/>
            <person name="Stieglmeier M."/>
            <person name="Klingl A."/>
            <person name="Woyke T."/>
            <person name="Ryan C.M."/>
            <person name="Banfield J.F."/>
        </authorList>
    </citation>
    <scope>NUCLEOTIDE SEQUENCE [LARGE SCALE GENOMIC DNA]</scope>
    <source>
        <strain evidence="12">CG11_big_fil_rev_8_21_14_0_20_40_24</strain>
    </source>
</reference>